<dbReference type="GO" id="GO:0016301">
    <property type="term" value="F:kinase activity"/>
    <property type="evidence" value="ECO:0007669"/>
    <property type="project" value="InterPro"/>
</dbReference>
<feature type="domain" description="Phosphoribulokinase/uridine kinase" evidence="1">
    <location>
        <begin position="5"/>
        <end position="176"/>
    </location>
</feature>
<comment type="caution">
    <text evidence="2">The sequence shown here is derived from an EMBL/GenBank/DDBJ whole genome shotgun (WGS) entry which is preliminary data.</text>
</comment>
<dbReference type="Pfam" id="PF00485">
    <property type="entry name" value="PRK"/>
    <property type="match status" value="1"/>
</dbReference>
<organism evidence="2 3">
    <name type="scientific">Candidatus Magasanikbacteria bacterium CG11_big_fil_rev_8_21_14_0_20_43_7</name>
    <dbReference type="NCBI Taxonomy" id="1974654"/>
    <lineage>
        <taxon>Bacteria</taxon>
        <taxon>Candidatus Magasanikiibacteriota</taxon>
    </lineage>
</organism>
<dbReference type="GO" id="GO:0005524">
    <property type="term" value="F:ATP binding"/>
    <property type="evidence" value="ECO:0007669"/>
    <property type="project" value="InterPro"/>
</dbReference>
<gene>
    <name evidence="2" type="ORF">COV60_03005</name>
</gene>
<dbReference type="Gene3D" id="3.40.50.300">
    <property type="entry name" value="P-loop containing nucleotide triphosphate hydrolases"/>
    <property type="match status" value="1"/>
</dbReference>
<protein>
    <recommendedName>
        <fullName evidence="1">Phosphoribulokinase/uridine kinase domain-containing protein</fullName>
    </recommendedName>
</protein>
<dbReference type="EMBL" id="PCWM01000071">
    <property type="protein sequence ID" value="PIR02936.1"/>
    <property type="molecule type" value="Genomic_DNA"/>
</dbReference>
<dbReference type="PRINTS" id="PR00988">
    <property type="entry name" value="URIDINKINASE"/>
</dbReference>
<dbReference type="Proteomes" id="UP000229782">
    <property type="component" value="Unassembled WGS sequence"/>
</dbReference>
<proteinExistence type="predicted"/>
<dbReference type="PANTHER" id="PTHR10285">
    <property type="entry name" value="URIDINE KINASE"/>
    <property type="match status" value="1"/>
</dbReference>
<evidence type="ECO:0000313" key="2">
    <source>
        <dbReference type="EMBL" id="PIR02936.1"/>
    </source>
</evidence>
<name>A0A2H0N4A1_9BACT</name>
<evidence type="ECO:0000259" key="1">
    <source>
        <dbReference type="Pfam" id="PF00485"/>
    </source>
</evidence>
<reference evidence="2 3" key="1">
    <citation type="submission" date="2017-09" db="EMBL/GenBank/DDBJ databases">
        <title>Depth-based differentiation of microbial function through sediment-hosted aquifers and enrichment of novel symbionts in the deep terrestrial subsurface.</title>
        <authorList>
            <person name="Probst A.J."/>
            <person name="Ladd B."/>
            <person name="Jarett J.K."/>
            <person name="Geller-Mcgrath D.E."/>
            <person name="Sieber C.M."/>
            <person name="Emerson J.B."/>
            <person name="Anantharaman K."/>
            <person name="Thomas B.C."/>
            <person name="Malmstrom R."/>
            <person name="Stieglmeier M."/>
            <person name="Klingl A."/>
            <person name="Woyke T."/>
            <person name="Ryan C.M."/>
            <person name="Banfield J.F."/>
        </authorList>
    </citation>
    <scope>NUCLEOTIDE SEQUENCE [LARGE SCALE GENOMIC DNA]</scope>
    <source>
        <strain evidence="2">CG11_big_fil_rev_8_21_14_0_20_43_7</strain>
    </source>
</reference>
<dbReference type="SUPFAM" id="SSF52540">
    <property type="entry name" value="P-loop containing nucleoside triphosphate hydrolases"/>
    <property type="match status" value="1"/>
</dbReference>
<dbReference type="AlphaFoldDB" id="A0A2H0N4A1"/>
<evidence type="ECO:0000313" key="3">
    <source>
        <dbReference type="Proteomes" id="UP000229782"/>
    </source>
</evidence>
<dbReference type="InterPro" id="IPR006083">
    <property type="entry name" value="PRK/URK"/>
</dbReference>
<dbReference type="InterPro" id="IPR027417">
    <property type="entry name" value="P-loop_NTPase"/>
</dbReference>
<sequence length="197" mass="22805">MKPTFIGIAGGTGAGKSTLCTSLQVKYPDTIGLIQLDDYFRPSSDVPTLGTHENWDHPDALYLDKLKKDLKMLSNGKSVMIHTKNERLNPEYKKTEKRIPVEFHPKPVMLIEGYLVLFDTDIRDTLKTSIWLDADHDTRWKRRVHFKYPEYETDVLLPMHKKFVEPTKQYAEHVIDVTGLSKEQVQKKVESMLSKFI</sequence>
<accession>A0A2H0N4A1</accession>